<organism evidence="4 5">
    <name type="scientific">Elysia crispata</name>
    <name type="common">lettuce slug</name>
    <dbReference type="NCBI Taxonomy" id="231223"/>
    <lineage>
        <taxon>Eukaryota</taxon>
        <taxon>Metazoa</taxon>
        <taxon>Spiralia</taxon>
        <taxon>Lophotrochozoa</taxon>
        <taxon>Mollusca</taxon>
        <taxon>Gastropoda</taxon>
        <taxon>Heterobranchia</taxon>
        <taxon>Euthyneura</taxon>
        <taxon>Panpulmonata</taxon>
        <taxon>Sacoglossa</taxon>
        <taxon>Placobranchoidea</taxon>
        <taxon>Plakobranchidae</taxon>
        <taxon>Elysia</taxon>
    </lineage>
</organism>
<feature type="transmembrane region" description="Helical" evidence="2">
    <location>
        <begin position="149"/>
        <end position="170"/>
    </location>
</feature>
<keyword evidence="2" id="KW-0472">Membrane</keyword>
<dbReference type="Proteomes" id="UP001283361">
    <property type="component" value="Unassembled WGS sequence"/>
</dbReference>
<dbReference type="CDD" id="cd00037">
    <property type="entry name" value="CLECT"/>
    <property type="match status" value="1"/>
</dbReference>
<feature type="domain" description="C-type lectin" evidence="3">
    <location>
        <begin position="62"/>
        <end position="128"/>
    </location>
</feature>
<dbReference type="Gene3D" id="3.10.100.10">
    <property type="entry name" value="Mannose-Binding Protein A, subunit A"/>
    <property type="match status" value="1"/>
</dbReference>
<keyword evidence="5" id="KW-1185">Reference proteome</keyword>
<dbReference type="InterPro" id="IPR016186">
    <property type="entry name" value="C-type_lectin-like/link_sf"/>
</dbReference>
<dbReference type="Pfam" id="PF00059">
    <property type="entry name" value="Lectin_C"/>
    <property type="match status" value="1"/>
</dbReference>
<dbReference type="InterPro" id="IPR001304">
    <property type="entry name" value="C-type_lectin-like"/>
</dbReference>
<proteinExistence type="predicted"/>
<protein>
    <recommendedName>
        <fullName evidence="3">C-type lectin domain-containing protein</fullName>
    </recommendedName>
</protein>
<accession>A0AAE1B5J6</accession>
<dbReference type="InterPro" id="IPR016187">
    <property type="entry name" value="CTDL_fold"/>
</dbReference>
<dbReference type="SUPFAM" id="SSF56436">
    <property type="entry name" value="C-type lectin-like"/>
    <property type="match status" value="1"/>
</dbReference>
<sequence>MSGDKADGLLQLRMGDKYHKRFPLTKRTEARQLVYCRKDTKIPELKLPLEIQDNVLCPYCFLWTGLKYHDKKRLYTWNDDKEEEFNRPWFPKNIDGVKKNLCMFFFEHMSEHVIKHPCNGSLAFICETPPAGSLIGSSVAECHTYTTTAIFSALAFFASVSCLCLAMAQIKGKNIGRRRKNVTSTSSSRFSSSAGQEELMF</sequence>
<keyword evidence="2" id="KW-0812">Transmembrane</keyword>
<evidence type="ECO:0000256" key="1">
    <source>
        <dbReference type="SAM" id="MobiDB-lite"/>
    </source>
</evidence>
<feature type="compositionally biased region" description="Low complexity" evidence="1">
    <location>
        <begin position="183"/>
        <end position="193"/>
    </location>
</feature>
<evidence type="ECO:0000313" key="5">
    <source>
        <dbReference type="Proteomes" id="UP001283361"/>
    </source>
</evidence>
<evidence type="ECO:0000313" key="4">
    <source>
        <dbReference type="EMBL" id="KAK3799341.1"/>
    </source>
</evidence>
<gene>
    <name evidence="4" type="ORF">RRG08_037573</name>
</gene>
<name>A0AAE1B5J6_9GAST</name>
<reference evidence="4" key="1">
    <citation type="journal article" date="2023" name="G3 (Bethesda)">
        <title>A reference genome for the long-term kleptoplast-retaining sea slug Elysia crispata morphotype clarki.</title>
        <authorList>
            <person name="Eastman K.E."/>
            <person name="Pendleton A.L."/>
            <person name="Shaikh M.A."/>
            <person name="Suttiyut T."/>
            <person name="Ogas R."/>
            <person name="Tomko P."/>
            <person name="Gavelis G."/>
            <person name="Widhalm J.R."/>
            <person name="Wisecaver J.H."/>
        </authorList>
    </citation>
    <scope>NUCLEOTIDE SEQUENCE</scope>
    <source>
        <strain evidence="4">ECLA1</strain>
    </source>
</reference>
<comment type="caution">
    <text evidence="4">The sequence shown here is derived from an EMBL/GenBank/DDBJ whole genome shotgun (WGS) entry which is preliminary data.</text>
</comment>
<dbReference type="EMBL" id="JAWDGP010000584">
    <property type="protein sequence ID" value="KAK3799341.1"/>
    <property type="molecule type" value="Genomic_DNA"/>
</dbReference>
<dbReference type="AlphaFoldDB" id="A0AAE1B5J6"/>
<keyword evidence="2" id="KW-1133">Transmembrane helix</keyword>
<evidence type="ECO:0000259" key="3">
    <source>
        <dbReference type="Pfam" id="PF00059"/>
    </source>
</evidence>
<evidence type="ECO:0000256" key="2">
    <source>
        <dbReference type="SAM" id="Phobius"/>
    </source>
</evidence>
<feature type="region of interest" description="Disordered" evidence="1">
    <location>
        <begin position="181"/>
        <end position="201"/>
    </location>
</feature>